<dbReference type="eggNOG" id="COG1765">
    <property type="taxonomic scope" value="Bacteria"/>
</dbReference>
<dbReference type="Proteomes" id="UP000008495">
    <property type="component" value="Unassembled WGS sequence"/>
</dbReference>
<feature type="region of interest" description="Disordered" evidence="1">
    <location>
        <begin position="1"/>
        <end position="20"/>
    </location>
</feature>
<gene>
    <name evidence="2" type="ORF">AUCHE_05_03700</name>
</gene>
<comment type="caution">
    <text evidence="2">The sequence shown here is derived from an EMBL/GenBank/DDBJ whole genome shotgun (WGS) entry which is preliminary data.</text>
</comment>
<protein>
    <recommendedName>
        <fullName evidence="4">OsmC family protein</fullName>
    </recommendedName>
</protein>
<sequence length="156" mass="16540">MTENTQEPTAAAPATSGDRREVTVERLGAGFIARNAEGNSLEFGDTAAGQLNPIEMLLAAIGGCAAIDVVTLTDRRADTTTFQVTIGADKLRDELHNHLGPIDVRFDVRFEGPGKEDAESVLPNAVRMAQDRLCTVSRTVSLGTPVDMGLVSDTAE</sequence>
<dbReference type="InterPro" id="IPR003718">
    <property type="entry name" value="OsmC/Ohr_fam"/>
</dbReference>
<evidence type="ECO:0000256" key="1">
    <source>
        <dbReference type="SAM" id="MobiDB-lite"/>
    </source>
</evidence>
<dbReference type="PANTHER" id="PTHR34352:SF1">
    <property type="entry name" value="PROTEIN YHFA"/>
    <property type="match status" value="1"/>
</dbReference>
<accession>K6V5G0</accession>
<evidence type="ECO:0000313" key="2">
    <source>
        <dbReference type="EMBL" id="GAB77458.1"/>
    </source>
</evidence>
<dbReference type="InterPro" id="IPR015946">
    <property type="entry name" value="KH_dom-like_a/b"/>
</dbReference>
<dbReference type="AlphaFoldDB" id="K6V5G0"/>
<evidence type="ECO:0008006" key="4">
    <source>
        <dbReference type="Google" id="ProtNLM"/>
    </source>
</evidence>
<dbReference type="Pfam" id="PF02566">
    <property type="entry name" value="OsmC"/>
    <property type="match status" value="1"/>
</dbReference>
<name>K6V5G0_9MICO</name>
<proteinExistence type="predicted"/>
<dbReference type="SUPFAM" id="SSF82784">
    <property type="entry name" value="OsmC-like"/>
    <property type="match status" value="1"/>
</dbReference>
<dbReference type="OrthoDB" id="4864805at2"/>
<reference evidence="2 3" key="1">
    <citation type="submission" date="2012-08" db="EMBL/GenBank/DDBJ databases">
        <title>Whole genome shotgun sequence of Austwickia chelonae NBRC 105200.</title>
        <authorList>
            <person name="Yoshida I."/>
            <person name="Hosoyama A."/>
            <person name="Tsuchikane K."/>
            <person name="Katsumata H."/>
            <person name="Ando Y."/>
            <person name="Ohji S."/>
            <person name="Hamada M."/>
            <person name="Tamura T."/>
            <person name="Yamazoe A."/>
            <person name="Yamazaki S."/>
            <person name="Fujita N."/>
        </authorList>
    </citation>
    <scope>NUCLEOTIDE SEQUENCE [LARGE SCALE GENOMIC DNA]</scope>
    <source>
        <strain evidence="2 3">NBRC 105200</strain>
    </source>
</reference>
<keyword evidence="3" id="KW-1185">Reference proteome</keyword>
<dbReference type="EMBL" id="BAGZ01000005">
    <property type="protein sequence ID" value="GAB77458.1"/>
    <property type="molecule type" value="Genomic_DNA"/>
</dbReference>
<dbReference type="STRING" id="100225.SAMN05421595_1293"/>
<dbReference type="Gene3D" id="3.30.300.20">
    <property type="match status" value="1"/>
</dbReference>
<dbReference type="PANTHER" id="PTHR34352">
    <property type="entry name" value="PROTEIN YHFA"/>
    <property type="match status" value="1"/>
</dbReference>
<organism evidence="2 3">
    <name type="scientific">Austwickia chelonae NBRC 105200</name>
    <dbReference type="NCBI Taxonomy" id="1184607"/>
    <lineage>
        <taxon>Bacteria</taxon>
        <taxon>Bacillati</taxon>
        <taxon>Actinomycetota</taxon>
        <taxon>Actinomycetes</taxon>
        <taxon>Micrococcales</taxon>
        <taxon>Dermatophilaceae</taxon>
        <taxon>Austwickia</taxon>
    </lineage>
</organism>
<dbReference type="RefSeq" id="WP_006502210.1">
    <property type="nucleotide sequence ID" value="NZ_BAGZ01000005.1"/>
</dbReference>
<evidence type="ECO:0000313" key="3">
    <source>
        <dbReference type="Proteomes" id="UP000008495"/>
    </source>
</evidence>
<dbReference type="InterPro" id="IPR036102">
    <property type="entry name" value="OsmC/Ohrsf"/>
</dbReference>